<dbReference type="InterPro" id="IPR022444">
    <property type="entry name" value="Cofactor-bd_rpt"/>
</dbReference>
<dbReference type="InterPro" id="IPR022388">
    <property type="entry name" value="CHP03808"/>
</dbReference>
<reference evidence="3 4" key="1">
    <citation type="journal article" date="2014" name="Genome Announc.">
        <title>Draft Genome Sequence of Lutibaculum baratangense Strain AMV1T, Isolated from a Mud Volcano in Andamans, India.</title>
        <authorList>
            <person name="Singh A."/>
            <person name="Sreenivas A."/>
            <person name="Sathyanarayana Reddy G."/>
            <person name="Pinnaka A.K."/>
            <person name="Shivaji S."/>
        </authorList>
    </citation>
    <scope>NUCLEOTIDE SEQUENCE [LARGE SCALE GENOMIC DNA]</scope>
    <source>
        <strain evidence="3 4">AMV1</strain>
    </source>
</reference>
<dbReference type="InterPro" id="IPR012334">
    <property type="entry name" value="Pectin_lyas_fold"/>
</dbReference>
<dbReference type="SMART" id="SM00710">
    <property type="entry name" value="PbH1"/>
    <property type="match status" value="7"/>
</dbReference>
<dbReference type="Pfam" id="PF13229">
    <property type="entry name" value="Beta_helix"/>
    <property type="match status" value="1"/>
</dbReference>
<name>V4RLI8_9HYPH</name>
<dbReference type="AlphaFoldDB" id="V4RLI8"/>
<dbReference type="NCBIfam" id="TIGR03807">
    <property type="entry name" value="RR_fam_repeat"/>
    <property type="match status" value="1"/>
</dbReference>
<evidence type="ECO:0000313" key="3">
    <source>
        <dbReference type="EMBL" id="ESR26184.1"/>
    </source>
</evidence>
<protein>
    <recommendedName>
        <fullName evidence="2">Right handed beta helix domain-containing protein</fullName>
    </recommendedName>
</protein>
<keyword evidence="4" id="KW-1185">Reference proteome</keyword>
<dbReference type="Proteomes" id="UP000017819">
    <property type="component" value="Unassembled WGS sequence"/>
</dbReference>
<evidence type="ECO:0000313" key="4">
    <source>
        <dbReference type="Proteomes" id="UP000017819"/>
    </source>
</evidence>
<accession>V4RLI8</accession>
<comment type="caution">
    <text evidence="3">The sequence shown here is derived from an EMBL/GenBank/DDBJ whole genome shotgun (WGS) entry which is preliminary data.</text>
</comment>
<feature type="domain" description="Right handed beta helix" evidence="2">
    <location>
        <begin position="161"/>
        <end position="317"/>
    </location>
</feature>
<evidence type="ECO:0000256" key="1">
    <source>
        <dbReference type="SAM" id="SignalP"/>
    </source>
</evidence>
<dbReference type="NCBIfam" id="TIGR03808">
    <property type="entry name" value="RR_plus_rpt_1"/>
    <property type="match status" value="1"/>
</dbReference>
<gene>
    <name evidence="3" type="ORF">N177_1043</name>
</gene>
<feature type="chain" id="PRO_5004725826" description="Right handed beta helix domain-containing protein" evidence="1">
    <location>
        <begin position="32"/>
        <end position="451"/>
    </location>
</feature>
<dbReference type="InterPro" id="IPR039448">
    <property type="entry name" value="Beta_helix"/>
</dbReference>
<organism evidence="3 4">
    <name type="scientific">Lutibaculum baratangense AMV1</name>
    <dbReference type="NCBI Taxonomy" id="631454"/>
    <lineage>
        <taxon>Bacteria</taxon>
        <taxon>Pseudomonadati</taxon>
        <taxon>Pseudomonadota</taxon>
        <taxon>Alphaproteobacteria</taxon>
        <taxon>Hyphomicrobiales</taxon>
        <taxon>Tepidamorphaceae</taxon>
        <taxon>Lutibaculum</taxon>
    </lineage>
</organism>
<dbReference type="InterPro" id="IPR011050">
    <property type="entry name" value="Pectin_lyase_fold/virulence"/>
</dbReference>
<sequence length="451" mass="45239">MAFMFTREFGRPSRRSLLLLAGTAPFAVASAGSTGRAATGALDAAELGVLPGAGGDQTSEIAAALRETVARQRPLFLGPGRYVVSGLDLPDRARLVGVPGATRLTAGGTGPVVTASGSAGLSLQDVAIEGLRLAGEEGLVLFTACEDVAIEGLELTDSDGNGIKLVGCSGRVTGCSVVGAADAGIFALDGSDLAIADNRVSDCGNNGILVWQSEAREDGATVARNRISGIRADGGGTGQNGNAINVFRAGGVGVVDNVISGCAFSAVRHNAGADIVVARNRCRDLGEVALYVEFGFEGAIVSDNLVHGAAHGISATNFADGGRMAVISGNLIRDIVIGGFPEDRGVGIGVEADAAVTGNVVDGAAFAGLSLGWGPHLRNVAATGNVIRRARYGIAVSVADGAGAAAITGNVIAEAQEAAIAGFAWHDLVEPDLAAATGDHPHLTISANDLR</sequence>
<dbReference type="EMBL" id="AWXZ01000016">
    <property type="protein sequence ID" value="ESR26184.1"/>
    <property type="molecule type" value="Genomic_DNA"/>
</dbReference>
<dbReference type="Gene3D" id="2.160.20.10">
    <property type="entry name" value="Single-stranded right-handed beta-helix, Pectin lyase-like"/>
    <property type="match status" value="1"/>
</dbReference>
<dbReference type="eggNOG" id="COG3420">
    <property type="taxonomic scope" value="Bacteria"/>
</dbReference>
<dbReference type="SUPFAM" id="SSF51126">
    <property type="entry name" value="Pectin lyase-like"/>
    <property type="match status" value="1"/>
</dbReference>
<dbReference type="STRING" id="631454.N177_1043"/>
<dbReference type="PATRIC" id="fig|631454.5.peg.1028"/>
<feature type="signal peptide" evidence="1">
    <location>
        <begin position="1"/>
        <end position="31"/>
    </location>
</feature>
<evidence type="ECO:0000259" key="2">
    <source>
        <dbReference type="Pfam" id="PF13229"/>
    </source>
</evidence>
<keyword evidence="1" id="KW-0732">Signal</keyword>
<dbReference type="InterPro" id="IPR006626">
    <property type="entry name" value="PbH1"/>
</dbReference>
<proteinExistence type="predicted"/>